<evidence type="ECO:0000313" key="2">
    <source>
        <dbReference type="EMBL" id="EJK59743.1"/>
    </source>
</evidence>
<dbReference type="EMBL" id="AGNL01022406">
    <property type="protein sequence ID" value="EJK59743.1"/>
    <property type="molecule type" value="Genomic_DNA"/>
</dbReference>
<dbReference type="Proteomes" id="UP000266841">
    <property type="component" value="Unassembled WGS sequence"/>
</dbReference>
<protein>
    <submittedName>
        <fullName evidence="2">Uncharacterized protein</fullName>
    </submittedName>
</protein>
<evidence type="ECO:0000256" key="1">
    <source>
        <dbReference type="SAM" id="MobiDB-lite"/>
    </source>
</evidence>
<comment type="caution">
    <text evidence="2">The sequence shown here is derived from an EMBL/GenBank/DDBJ whole genome shotgun (WGS) entry which is preliminary data.</text>
</comment>
<reference evidence="2 3" key="1">
    <citation type="journal article" date="2012" name="Genome Biol.">
        <title>Genome and low-iron response of an oceanic diatom adapted to chronic iron limitation.</title>
        <authorList>
            <person name="Lommer M."/>
            <person name="Specht M."/>
            <person name="Roy A.S."/>
            <person name="Kraemer L."/>
            <person name="Andreson R."/>
            <person name="Gutowska M.A."/>
            <person name="Wolf J."/>
            <person name="Bergner S.V."/>
            <person name="Schilhabel M.B."/>
            <person name="Klostermeier U.C."/>
            <person name="Beiko R.G."/>
            <person name="Rosenstiel P."/>
            <person name="Hippler M."/>
            <person name="Laroche J."/>
        </authorList>
    </citation>
    <scope>NUCLEOTIDE SEQUENCE [LARGE SCALE GENOMIC DNA]</scope>
    <source>
        <strain evidence="2 3">CCMP1005</strain>
    </source>
</reference>
<proteinExistence type="predicted"/>
<sequence>LIRLLPSPEAHGGEHVVDAVESMDASSAVSAIVEAYRDVARDNVEGQITTWNNIVGLASDQYYVDAAGRVPIRSSARSLAKESPQTKATDDDDIIWDHESDIPTYFQGLMSRCSVSNFTYHGCFGYLHSLAADPRCTTSLDSRYTCNGGERREASRSAGDVIRNHLTNDTVNVIVIGAGPVGLLLANALSHPGGVRPPGAHGRVRTRVLVFENRVVKSGLEGRKWPYTRDWPTELRNRYFTAGGAVDPRIRRFFRLIFEGNFVLFPVYIIETLLLLSCRDRSVRFVYGDYGDYADALTGVRNAIVFDATGHRLDLVGRQDGDDPYDENRGAPNRPAPTAAMNTTNMSRSRKKFTEFIVGRNASVLVVKRESAAGLVKYPINRANGHPFQIHYLKMYRLWSGVDDEAFRRVWEFQGGNTQVWNESFNTEENLLCRDACNVTACDVRKWNSISMMCSVVQWNDWGRMNRVDRPRKDIMAALRQISLEDALFSTSVSFLSLLPGQANAFADLHEGKRGVEMPLTDINIEAMVADPVFQTNSIEKWLRLVSKNANDQREPIFALVAYRPFIYPDPVIPPVSLSPTLARLGAPVLRIGDSLFTGDPNSANGLSHHVKSISQFSRSLCCAE</sequence>
<feature type="region of interest" description="Disordered" evidence="1">
    <location>
        <begin position="317"/>
        <end position="344"/>
    </location>
</feature>
<gene>
    <name evidence="2" type="ORF">THAOC_19996</name>
</gene>
<dbReference type="AlphaFoldDB" id="K0S150"/>
<accession>K0S150</accession>
<feature type="compositionally biased region" description="Basic and acidic residues" evidence="1">
    <location>
        <begin position="317"/>
        <end position="329"/>
    </location>
</feature>
<dbReference type="OrthoDB" id="55702at2759"/>
<organism evidence="2 3">
    <name type="scientific">Thalassiosira oceanica</name>
    <name type="common">Marine diatom</name>
    <dbReference type="NCBI Taxonomy" id="159749"/>
    <lineage>
        <taxon>Eukaryota</taxon>
        <taxon>Sar</taxon>
        <taxon>Stramenopiles</taxon>
        <taxon>Ochrophyta</taxon>
        <taxon>Bacillariophyta</taxon>
        <taxon>Coscinodiscophyceae</taxon>
        <taxon>Thalassiosirophycidae</taxon>
        <taxon>Thalassiosirales</taxon>
        <taxon>Thalassiosiraceae</taxon>
        <taxon>Thalassiosira</taxon>
    </lineage>
</organism>
<feature type="non-terminal residue" evidence="2">
    <location>
        <position position="1"/>
    </location>
</feature>
<keyword evidence="3" id="KW-1185">Reference proteome</keyword>
<evidence type="ECO:0000313" key="3">
    <source>
        <dbReference type="Proteomes" id="UP000266841"/>
    </source>
</evidence>
<dbReference type="InterPro" id="IPR036188">
    <property type="entry name" value="FAD/NAD-bd_sf"/>
</dbReference>
<name>K0S150_THAOC</name>
<dbReference type="SUPFAM" id="SSF51905">
    <property type="entry name" value="FAD/NAD(P)-binding domain"/>
    <property type="match status" value="1"/>
</dbReference>